<dbReference type="PANTHER" id="PTHR43464:SF19">
    <property type="entry name" value="UBIQUINONE BIOSYNTHESIS O-METHYLTRANSFERASE, MITOCHONDRIAL"/>
    <property type="match status" value="1"/>
</dbReference>
<dbReference type="GO" id="GO:0032259">
    <property type="term" value="P:methylation"/>
    <property type="evidence" value="ECO:0007669"/>
    <property type="project" value="UniProtKB-KW"/>
</dbReference>
<keyword evidence="1 5" id="KW-0489">Methyltransferase</keyword>
<proteinExistence type="predicted"/>
<dbReference type="InterPro" id="IPR041698">
    <property type="entry name" value="Methyltransf_25"/>
</dbReference>
<dbReference type="EMBL" id="LN890655">
    <property type="protein sequence ID" value="CUS04719.2"/>
    <property type="molecule type" value="Genomic_DNA"/>
</dbReference>
<evidence type="ECO:0000313" key="5">
    <source>
        <dbReference type="EMBL" id="CUS04719.2"/>
    </source>
</evidence>
<dbReference type="InterPro" id="IPR029063">
    <property type="entry name" value="SAM-dependent_MTases_sf"/>
</dbReference>
<gene>
    <name evidence="5" type="ORF">CFX0092_A2841</name>
</gene>
<dbReference type="AlphaFoldDB" id="A0A160T5G2"/>
<evidence type="ECO:0000256" key="1">
    <source>
        <dbReference type="ARBA" id="ARBA00022603"/>
    </source>
</evidence>
<dbReference type="PANTHER" id="PTHR43464">
    <property type="entry name" value="METHYLTRANSFERASE"/>
    <property type="match status" value="1"/>
</dbReference>
<evidence type="ECO:0000256" key="2">
    <source>
        <dbReference type="ARBA" id="ARBA00022679"/>
    </source>
</evidence>
<dbReference type="CDD" id="cd02440">
    <property type="entry name" value="AdoMet_MTases"/>
    <property type="match status" value="1"/>
</dbReference>
<name>A0A160T5G2_9CHLR</name>
<reference evidence="5" key="1">
    <citation type="submission" date="2016-01" db="EMBL/GenBank/DDBJ databases">
        <authorList>
            <person name="Mcilroy J.S."/>
            <person name="Karst M S."/>
            <person name="Albertsen M."/>
        </authorList>
    </citation>
    <scope>NUCLEOTIDE SEQUENCE</scope>
    <source>
        <strain evidence="5">Cfx-K</strain>
    </source>
</reference>
<dbReference type="Proteomes" id="UP000215027">
    <property type="component" value="Chromosome I"/>
</dbReference>
<keyword evidence="6" id="KW-1185">Reference proteome</keyword>
<organism evidence="5 6">
    <name type="scientific">Candidatus Promineifilum breve</name>
    <dbReference type="NCBI Taxonomy" id="1806508"/>
    <lineage>
        <taxon>Bacteria</taxon>
        <taxon>Bacillati</taxon>
        <taxon>Chloroflexota</taxon>
        <taxon>Ardenticatenia</taxon>
        <taxon>Candidatus Promineifilales</taxon>
        <taxon>Candidatus Promineifilaceae</taxon>
        <taxon>Candidatus Promineifilum</taxon>
    </lineage>
</organism>
<keyword evidence="2" id="KW-0808">Transferase</keyword>
<evidence type="ECO:0000259" key="4">
    <source>
        <dbReference type="Pfam" id="PF13649"/>
    </source>
</evidence>
<dbReference type="Gene3D" id="3.40.50.150">
    <property type="entry name" value="Vaccinia Virus protein VP39"/>
    <property type="match status" value="1"/>
</dbReference>
<protein>
    <submittedName>
        <fullName evidence="5">Methyltransferase type 12</fullName>
    </submittedName>
</protein>
<dbReference type="SUPFAM" id="SSF53335">
    <property type="entry name" value="S-adenosyl-L-methionine-dependent methyltransferases"/>
    <property type="match status" value="1"/>
</dbReference>
<sequence length="256" mass="28576">MDEYDRIARYYDLTHDRLTADVPFLLAQAAEAGGPVLEIGCGSGRLLVPLARAGQTITGVDRSAEMLARAEPRLAALPAQARARVRLLRADARTLALPAEETFGLVFFGYNTFMHLDEAAAGATLKRLRPLLRPGGRLIIDVANPLLLSQAADDPDFALEEILFDAAHGETIRHYTAYEAIPGEQVVDVTWVYETDREEGGEEASRTRARLRYYYLYPHQYDLLLTLTGFRLTAIYGDYDRAPFDEESERLLLVAE</sequence>
<dbReference type="GO" id="GO:0008168">
    <property type="term" value="F:methyltransferase activity"/>
    <property type="evidence" value="ECO:0007669"/>
    <property type="project" value="UniProtKB-KW"/>
</dbReference>
<evidence type="ECO:0000256" key="3">
    <source>
        <dbReference type="ARBA" id="ARBA00022691"/>
    </source>
</evidence>
<evidence type="ECO:0000313" key="6">
    <source>
        <dbReference type="Proteomes" id="UP000215027"/>
    </source>
</evidence>
<accession>A0A160T5G2</accession>
<keyword evidence="3" id="KW-0949">S-adenosyl-L-methionine</keyword>
<dbReference type="RefSeq" id="WP_157913158.1">
    <property type="nucleotide sequence ID" value="NZ_LN890655.1"/>
</dbReference>
<dbReference type="Pfam" id="PF13649">
    <property type="entry name" value="Methyltransf_25"/>
    <property type="match status" value="1"/>
</dbReference>
<dbReference type="OrthoDB" id="9811589at2"/>
<feature type="domain" description="Methyltransferase" evidence="4">
    <location>
        <begin position="36"/>
        <end position="136"/>
    </location>
</feature>
<dbReference type="KEGG" id="pbf:CFX0092_A2841"/>